<dbReference type="Pfam" id="PF21726">
    <property type="entry name" value="DUF6862"/>
    <property type="match status" value="1"/>
</dbReference>
<sequence>MNQNLFRLVFNAARGQVMAVSEVAVGKGKAASGELRGHKVAAALFAFALSPLAWSQIVADPNAAGNLKPQILPTANGVTQVNIQTPSAAGVSRNVYSQFDVNAQGAILNNATGNVQTQLGGWVQGNSNLAGGSARVILNEVNSSNPSQLRGYVEVAGQRAEVIIANPAGIAVNGGGFINASGVTLTTGTPLMNTGNLEGYRVQRGTVTVDGAGLDTNAADYTHIIARAVQVNAGIWAKDLKVTTGANEINAGNTSATAITGTGTAPTVALDVAALGGMYAGKITLVGTEAGAGVNNRGSIVARGGDMVLQANGTLTNRGLIDAGNAGGTAQSRITATTVDNIGTGAIFGDKLAISATTLNNQAESVNGTVKGATIGARTSLNLGVQTLNNSDAGLDTPGNPSTNTTATPSVNILSLGNINIGGNIDAAGQAQGTAASINNTSATIQAGGSVSINATAVNNTDAHFASTTQNTTTAVSETIGSAGAGYYVNVTQKTVDGPIVTSALPGTISAGGNLTVQANTINNANSRMLAGGTVSIPIGASIDNAGVTATKTTTKTGTAYSLSHDRSCQLLVKGSCLAWGPWYDVWTPSAYSSAVNETVTVGAGSATSNAITGTPNTPGANVPNSSLFQINTNPSANYVVATNPAFTNYNTWLGSDYITSRISLDPSVTQKRLGDGFYEQRLLNEQVAQLTGRRFLGNFTSDDQQYRALMNAGVTYAQTFNLRPGIALTAEQVARLTSDIVWLQQETVTLPDGSQTVALVPQIYLKPRSGDLSPSGGLISGAVVNIDTKDLNNSGTILGRQVVQINANTINNLGGRVGGDAVGLTAAQDINNTGGTITAKDELTLQAGRDINNTSTTATASTGDSRNGITNTTVDRVAGLYVTGDNGVLLASAGRDINIIAGQIKNTGQDGQTVLVAKNDINLTTLQTRQTNNLEFDAGNYRRATSTAEAGSSIQGTGNVTLSAGNDVNARAARVEAGKTLDVAAANNIILQAGQATTNVDQMASASGKDLFLSSSIQTRRQEQSATAQVSSLSGQSTQLVANNNLVSIGAKLGATGVDTGTGTLRVEGKNNTALYEVQNFSQTSVTTQTQTGLGAMFNPLGIDVALEDKTVTDSRASSTAMGTKLVSTQRIEIGVGNKTELRGTEVEAPQIAFVKTDPSKKGELILGGSTNTTQTSHTEKTETAGVYQEMKGHGSTTQTLNQTSLKGNVTFDSALKISAQIPDTKGGQTLKSQINALVDQSGGTGLEYLNQLVSNPNVQWDKVALAQEKWSYDQAGLTPAGAALLTIAVAAYTGGMGSQLLGGTAATTTSAATLAGSTTLATAVNAGFASLASQAAVSLVNNGGDIGKTLEQLGKEESIKNLLLTMATAGALDKLNANYFKGIDAKSPFIDQLQKNLTNNIATDLMNSALAGKPFDENTFANSLKGALINTGMAQGANAIGDGLVAKNLNEFTHKLAHAVLGCAGAEASGGDCRTGAVGAVVGELTAEYAIKSGMNNSDALALAKVLAATSGVMTGGGGDNAAAVNTAATAGANAAENNYLKHAEALRRARLEKDLEAGTCGTQCKQDLADLKALDEARNKQLAACQGKNTPDCNTARQDVRTAAADYIRNGQVLNTRGASYAGEYNETTELAYATIDNKRSGALKAVADRASDFVSALVTGYKAKDGAPAAIQQVVASSKAVKEFVSDTSNLPYLLGFMTPGQRQEFAAAVESNDGTKVGKMLTDQTLALVGTISTVGGAAKATSLTATALREAAVASAAARAAKLEEAAAVAAAKVENGATADATFAGGVPIRPRDGMVTPGTAQLDTPIAQHLIDAGVKVDRRSGLANEITGGHNMDNFNSTLQANGGQVIGTPVEVAPGIYQVEYRLPGTTGKNQLKTVYDTARYSDQQMASMANDAASQAIYQWNKTGNGKVPATQYVTVNGVKFVVPISSYQGKVYVPTAYPAGKK</sequence>
<name>A0ABZ0AX72_9BURK</name>
<dbReference type="SMART" id="SM00912">
    <property type="entry name" value="Haemagg_act"/>
    <property type="match status" value="1"/>
</dbReference>
<dbReference type="InterPro" id="IPR012334">
    <property type="entry name" value="Pectin_lyas_fold"/>
</dbReference>
<keyword evidence="3" id="KW-1185">Reference proteome</keyword>
<dbReference type="InterPro" id="IPR006915">
    <property type="entry name" value="DUF637_hemagglutn_put"/>
</dbReference>
<dbReference type="InterPro" id="IPR025157">
    <property type="entry name" value="Hemagglutinin_rpt"/>
</dbReference>
<dbReference type="InterPro" id="IPR011050">
    <property type="entry name" value="Pectin_lyase_fold/virulence"/>
</dbReference>
<dbReference type="NCBIfam" id="TIGR01731">
    <property type="entry name" value="fil_hemag_20aa"/>
    <property type="match status" value="4"/>
</dbReference>
<evidence type="ECO:0000313" key="2">
    <source>
        <dbReference type="EMBL" id="WNO04236.1"/>
    </source>
</evidence>
<accession>A0ABZ0AX72</accession>
<proteinExistence type="predicted"/>
<dbReference type="Pfam" id="PF14436">
    <property type="entry name" value="EndoU_bacteria"/>
    <property type="match status" value="1"/>
</dbReference>
<dbReference type="RefSeq" id="WP_313867088.1">
    <property type="nucleotide sequence ID" value="NZ_CP132507.1"/>
</dbReference>
<dbReference type="NCBIfam" id="TIGR01901">
    <property type="entry name" value="adhes_NPXG"/>
    <property type="match status" value="1"/>
</dbReference>
<dbReference type="InterPro" id="IPR049271">
    <property type="entry name" value="DUF6862"/>
</dbReference>
<organism evidence="2 3">
    <name type="scientific">Rhodoferax mekongensis</name>
    <dbReference type="NCBI Taxonomy" id="3068341"/>
    <lineage>
        <taxon>Bacteria</taxon>
        <taxon>Pseudomonadati</taxon>
        <taxon>Pseudomonadota</taxon>
        <taxon>Betaproteobacteria</taxon>
        <taxon>Burkholderiales</taxon>
        <taxon>Comamonadaceae</taxon>
        <taxon>Rhodoferax</taxon>
    </lineage>
</organism>
<dbReference type="InterPro" id="IPR024973">
    <property type="entry name" value="ESPR"/>
</dbReference>
<dbReference type="Pfam" id="PF04830">
    <property type="entry name" value="DUF637"/>
    <property type="match status" value="1"/>
</dbReference>
<gene>
    <name evidence="2" type="ORF">RAN89_15190</name>
</gene>
<dbReference type="InterPro" id="IPR010069">
    <property type="entry name" value="CdiA_FHA1_rpt"/>
</dbReference>
<evidence type="ECO:0000313" key="3">
    <source>
        <dbReference type="Proteomes" id="UP001302257"/>
    </source>
</evidence>
<dbReference type="CDD" id="cd20686">
    <property type="entry name" value="CdiA-CT_Ec-like"/>
    <property type="match status" value="1"/>
</dbReference>
<dbReference type="InterPro" id="IPR008638">
    <property type="entry name" value="FhaB/CdiA-like_TPS"/>
</dbReference>
<dbReference type="Gene3D" id="2.160.20.10">
    <property type="entry name" value="Single-stranded right-handed beta-helix, Pectin lyase-like"/>
    <property type="match status" value="1"/>
</dbReference>
<dbReference type="Proteomes" id="UP001302257">
    <property type="component" value="Chromosome"/>
</dbReference>
<feature type="domain" description="Filamentous haemagglutinin FhaB/tRNA nuclease CdiA-like TPS" evidence="1">
    <location>
        <begin position="75"/>
        <end position="195"/>
    </location>
</feature>
<evidence type="ECO:0000259" key="1">
    <source>
        <dbReference type="SMART" id="SM00912"/>
    </source>
</evidence>
<dbReference type="EMBL" id="CP132507">
    <property type="protein sequence ID" value="WNO04236.1"/>
    <property type="molecule type" value="Genomic_DNA"/>
</dbReference>
<dbReference type="Pfam" id="PF05860">
    <property type="entry name" value="TPS"/>
    <property type="match status" value="1"/>
</dbReference>
<dbReference type="InterPro" id="IPR029501">
    <property type="entry name" value="EndoU_bac"/>
</dbReference>
<reference evidence="2 3" key="1">
    <citation type="submission" date="2023-08" db="EMBL/GenBank/DDBJ databases">
        <title>Rhodoferax potami sp. nov. and Rhodoferax mekongensis sp. nov., isolated from the Mekong River in Thailand.</title>
        <authorList>
            <person name="Kitikhun S."/>
            <person name="Charoenyingcharoen P."/>
            <person name="Siriarchawattana P."/>
            <person name="Likhitrattanapisal S."/>
            <person name="Nilsakha T."/>
            <person name="Chanpet A."/>
            <person name="Rattanawaree P."/>
            <person name="Ingsriswang S."/>
        </authorList>
    </citation>
    <scope>NUCLEOTIDE SEQUENCE [LARGE SCALE GENOMIC DNA]</scope>
    <source>
        <strain evidence="2 3">TBRC 17307</strain>
    </source>
</reference>
<dbReference type="Pfam" id="PF13018">
    <property type="entry name" value="ESPR"/>
    <property type="match status" value="1"/>
</dbReference>
<protein>
    <submittedName>
        <fullName evidence="2">DUF637 domain-containing protein</fullName>
    </submittedName>
</protein>
<dbReference type="Pfam" id="PF13332">
    <property type="entry name" value="Fil_haemagg_2"/>
    <property type="match status" value="1"/>
</dbReference>
<dbReference type="SUPFAM" id="SSF51126">
    <property type="entry name" value="Pectin lyase-like"/>
    <property type="match status" value="1"/>
</dbReference>